<protein>
    <submittedName>
        <fullName evidence="1">Uncharacterized protein</fullName>
    </submittedName>
</protein>
<keyword evidence="2" id="KW-1185">Reference proteome</keyword>
<evidence type="ECO:0000313" key="1">
    <source>
        <dbReference type="EMBL" id="WHY88635.1"/>
    </source>
</evidence>
<evidence type="ECO:0000313" key="2">
    <source>
        <dbReference type="Proteomes" id="UP001178288"/>
    </source>
</evidence>
<reference evidence="1" key="1">
    <citation type="submission" date="2023-05" db="EMBL/GenBank/DDBJ databases">
        <title>Comparative genomics of Bacillaceae isolates and their secondary metabolite potential.</title>
        <authorList>
            <person name="Song L."/>
            <person name="Nielsen L.J."/>
            <person name="Mohite O."/>
            <person name="Xu X."/>
            <person name="Weber T."/>
            <person name="Kovacs A.T."/>
        </authorList>
    </citation>
    <scope>NUCLEOTIDE SEQUENCE</scope>
    <source>
        <strain evidence="1">XLM17</strain>
    </source>
</reference>
<dbReference type="KEGG" id="nnv:QNH39_12685"/>
<proteinExistence type="predicted"/>
<sequence length="55" mass="6177">MTAKDDNVIRNSGKCNLILKGMKPKYGIITNSRGGIENPLSIFMINWKDYSAEVM</sequence>
<organism evidence="1 2">
    <name type="scientific">Neobacillus novalis</name>
    <dbReference type="NCBI Taxonomy" id="220687"/>
    <lineage>
        <taxon>Bacteria</taxon>
        <taxon>Bacillati</taxon>
        <taxon>Bacillota</taxon>
        <taxon>Bacilli</taxon>
        <taxon>Bacillales</taxon>
        <taxon>Bacillaceae</taxon>
        <taxon>Neobacillus</taxon>
    </lineage>
</organism>
<gene>
    <name evidence="1" type="ORF">QNH39_12685</name>
</gene>
<dbReference type="EMBL" id="CP126114">
    <property type="protein sequence ID" value="WHY88635.1"/>
    <property type="molecule type" value="Genomic_DNA"/>
</dbReference>
<dbReference type="Proteomes" id="UP001178288">
    <property type="component" value="Chromosome"/>
</dbReference>
<name>A0AA95SAZ0_9BACI</name>
<dbReference type="AlphaFoldDB" id="A0AA95SAZ0"/>
<accession>A0AA95SAZ0</accession>
<dbReference type="RefSeq" id="WP_283935921.1">
    <property type="nucleotide sequence ID" value="NZ_CP126114.1"/>
</dbReference>